<name>A0A9X2L8A9_9PROT</name>
<feature type="compositionally biased region" description="Basic and acidic residues" evidence="1">
    <location>
        <begin position="78"/>
        <end position="92"/>
    </location>
</feature>
<reference evidence="2" key="1">
    <citation type="submission" date="2022-07" db="EMBL/GenBank/DDBJ databases">
        <title>Parvularcula maris sp. nov., an algicidal bacterium isolated from seawater.</title>
        <authorList>
            <person name="Li F."/>
        </authorList>
    </citation>
    <scope>NUCLEOTIDE SEQUENCE</scope>
    <source>
        <strain evidence="2">BGMRC 0090</strain>
    </source>
</reference>
<organism evidence="2 3">
    <name type="scientific">Parvularcula maris</name>
    <dbReference type="NCBI Taxonomy" id="2965077"/>
    <lineage>
        <taxon>Bacteria</taxon>
        <taxon>Pseudomonadati</taxon>
        <taxon>Pseudomonadota</taxon>
        <taxon>Alphaproteobacteria</taxon>
        <taxon>Parvularculales</taxon>
        <taxon>Parvularculaceae</taxon>
        <taxon>Parvularcula</taxon>
    </lineage>
</organism>
<dbReference type="AlphaFoldDB" id="A0A9X2L8A9"/>
<evidence type="ECO:0000256" key="1">
    <source>
        <dbReference type="SAM" id="MobiDB-lite"/>
    </source>
</evidence>
<feature type="non-terminal residue" evidence="2">
    <location>
        <position position="1"/>
    </location>
</feature>
<protein>
    <recommendedName>
        <fullName evidence="4">Intein C-terminal splicing domain-containing protein</fullName>
    </recommendedName>
</protein>
<comment type="caution">
    <text evidence="2">The sequence shown here is derived from an EMBL/GenBank/DDBJ whole genome shotgun (WGS) entry which is preliminary data.</text>
</comment>
<sequence length="120" mass="13119">NRIDATYNLTVADFHTYFVGEERVLVHNCGGAGRGGNRLKPDPDASGEHSTVKRDGDGNVTGHAQWRPNDKNPTGFDQVKRVDVTGKPHTNKDGTSVPTPHVHEKGTKDVRPARTDELPK</sequence>
<dbReference type="NCBIfam" id="TIGR01443">
    <property type="entry name" value="intein_Cterm"/>
    <property type="match status" value="1"/>
</dbReference>
<dbReference type="Proteomes" id="UP001142610">
    <property type="component" value="Unassembled WGS sequence"/>
</dbReference>
<keyword evidence="3" id="KW-1185">Reference proteome</keyword>
<dbReference type="InterPro" id="IPR030934">
    <property type="entry name" value="Intein_C"/>
</dbReference>
<evidence type="ECO:0000313" key="3">
    <source>
        <dbReference type="Proteomes" id="UP001142610"/>
    </source>
</evidence>
<proteinExistence type="predicted"/>
<feature type="compositionally biased region" description="Basic and acidic residues" evidence="1">
    <location>
        <begin position="101"/>
        <end position="120"/>
    </location>
</feature>
<dbReference type="PROSITE" id="PS50818">
    <property type="entry name" value="INTEIN_C_TER"/>
    <property type="match status" value="1"/>
</dbReference>
<evidence type="ECO:0000313" key="2">
    <source>
        <dbReference type="EMBL" id="MCQ8184872.1"/>
    </source>
</evidence>
<gene>
    <name evidence="2" type="ORF">NOG11_05660</name>
</gene>
<dbReference type="Gene3D" id="2.170.16.10">
    <property type="entry name" value="Hedgehog/Intein (Hint) domain"/>
    <property type="match status" value="1"/>
</dbReference>
<evidence type="ECO:0008006" key="4">
    <source>
        <dbReference type="Google" id="ProtNLM"/>
    </source>
</evidence>
<feature type="compositionally biased region" description="Basic and acidic residues" evidence="1">
    <location>
        <begin position="39"/>
        <end position="57"/>
    </location>
</feature>
<accession>A0A9X2L8A9</accession>
<feature type="region of interest" description="Disordered" evidence="1">
    <location>
        <begin position="28"/>
        <end position="120"/>
    </location>
</feature>
<dbReference type="EMBL" id="JANIBC010000002">
    <property type="protein sequence ID" value="MCQ8184872.1"/>
    <property type="molecule type" value="Genomic_DNA"/>
</dbReference>